<dbReference type="EMBL" id="FOQZ01000001">
    <property type="protein sequence ID" value="SFI18927.1"/>
    <property type="molecule type" value="Genomic_DNA"/>
</dbReference>
<dbReference type="Pfam" id="PF00248">
    <property type="entry name" value="Aldo_ket_red"/>
    <property type="match status" value="1"/>
</dbReference>
<dbReference type="GO" id="GO:0005829">
    <property type="term" value="C:cytosol"/>
    <property type="evidence" value="ECO:0007669"/>
    <property type="project" value="TreeGrafter"/>
</dbReference>
<protein>
    <submittedName>
        <fullName evidence="2">Aryl-alcohol dehydrogenase (NADP+)</fullName>
    </submittedName>
</protein>
<gene>
    <name evidence="2" type="ORF">SAMN04487751_0231</name>
</gene>
<feature type="domain" description="NADP-dependent oxidoreductase" evidence="1">
    <location>
        <begin position="30"/>
        <end position="326"/>
    </location>
</feature>
<dbReference type="InterPro" id="IPR050523">
    <property type="entry name" value="AKR_Detox_Biosynth"/>
</dbReference>
<sequence>MDAAGGIERTRGALVFGMTRIGHSDLDIFPLALGGNVFGWTADRDTSFAVLDAFREGGGDFIDTADSYSSWKPGNSGGESETIIGEWLASRKPAGIVVATKVSQHPDFRGLAAANVRAAAEASLRRLGVEAIDLYYAHFDDESVPLEETVAAFGALVADGLVRHTAVSNYSAERIQEWIRIARDLGVAEPIAVQPHYNLVHRGDVEEHIVPVAQEHGLSLVPYFALAKGFLTGKYRSTDVTGQGSPRATAAAQYATPAGLRIIDALERIGDAHGVSIAATALAWLRAQPSVAAPIASASQVAQVADLLDGARTDLDADEVFELNRVSEWTPATA</sequence>
<dbReference type="SUPFAM" id="SSF51430">
    <property type="entry name" value="NAD(P)-linked oxidoreductase"/>
    <property type="match status" value="1"/>
</dbReference>
<dbReference type="InterPro" id="IPR036812">
    <property type="entry name" value="NAD(P)_OxRdtase_dom_sf"/>
</dbReference>
<dbReference type="Proteomes" id="UP000198702">
    <property type="component" value="Unassembled WGS sequence"/>
</dbReference>
<comment type="caution">
    <text evidence="2">The sequence shown here is derived from an EMBL/GenBank/DDBJ whole genome shotgun (WGS) entry which is preliminary data.</text>
</comment>
<dbReference type="PANTHER" id="PTHR43364">
    <property type="entry name" value="NADH-SPECIFIC METHYLGLYOXAL REDUCTASE-RELATED"/>
    <property type="match status" value="1"/>
</dbReference>
<dbReference type="AlphaFoldDB" id="A0A7Z7CZ39"/>
<organism evidence="2 3">
    <name type="scientific">Microbacterium saccharophilum</name>
    <dbReference type="NCBI Taxonomy" id="1213358"/>
    <lineage>
        <taxon>Bacteria</taxon>
        <taxon>Bacillati</taxon>
        <taxon>Actinomycetota</taxon>
        <taxon>Actinomycetes</taxon>
        <taxon>Micrococcales</taxon>
        <taxon>Microbacteriaceae</taxon>
        <taxon>Microbacterium</taxon>
    </lineage>
</organism>
<dbReference type="PANTHER" id="PTHR43364:SF6">
    <property type="entry name" value="OXIDOREDUCTASE-RELATED"/>
    <property type="match status" value="1"/>
</dbReference>
<accession>A0A7Z7CZ39</accession>
<dbReference type="CDD" id="cd19081">
    <property type="entry name" value="AKR_AKR9C1"/>
    <property type="match status" value="1"/>
</dbReference>
<evidence type="ECO:0000313" key="2">
    <source>
        <dbReference type="EMBL" id="SFI18927.1"/>
    </source>
</evidence>
<proteinExistence type="predicted"/>
<dbReference type="Gene3D" id="3.20.20.100">
    <property type="entry name" value="NADP-dependent oxidoreductase domain"/>
    <property type="match status" value="1"/>
</dbReference>
<reference evidence="2 3" key="1">
    <citation type="submission" date="2016-10" db="EMBL/GenBank/DDBJ databases">
        <authorList>
            <person name="Varghese N."/>
            <person name="Submissions S."/>
        </authorList>
    </citation>
    <scope>NUCLEOTIDE SEQUENCE [LARGE SCALE GENOMIC DNA]</scope>
    <source>
        <strain evidence="2 3">UNC380MFSha3.1</strain>
    </source>
</reference>
<dbReference type="InterPro" id="IPR023210">
    <property type="entry name" value="NADP_OxRdtase_dom"/>
</dbReference>
<name>A0A7Z7CZ39_9MICO</name>
<evidence type="ECO:0000313" key="3">
    <source>
        <dbReference type="Proteomes" id="UP000198702"/>
    </source>
</evidence>
<evidence type="ECO:0000259" key="1">
    <source>
        <dbReference type="Pfam" id="PF00248"/>
    </source>
</evidence>